<dbReference type="GO" id="GO:0016747">
    <property type="term" value="F:acyltransferase activity, transferring groups other than amino-acyl groups"/>
    <property type="evidence" value="ECO:0007669"/>
    <property type="project" value="InterPro"/>
</dbReference>
<dbReference type="Gene3D" id="3.40.50.720">
    <property type="entry name" value="NAD(P)-binding Rossmann-like Domain"/>
    <property type="match status" value="1"/>
</dbReference>
<evidence type="ECO:0000259" key="6">
    <source>
        <dbReference type="PROSITE" id="PS50975"/>
    </source>
</evidence>
<keyword evidence="2 5" id="KW-0547">Nucleotide-binding</keyword>
<dbReference type="AlphaFoldDB" id="A0A0K6IS57"/>
<evidence type="ECO:0000259" key="7">
    <source>
        <dbReference type="PROSITE" id="PS51186"/>
    </source>
</evidence>
<dbReference type="InterPro" id="IPR043938">
    <property type="entry name" value="Ligase_CoA_dom"/>
</dbReference>
<dbReference type="InterPro" id="IPR011761">
    <property type="entry name" value="ATP-grasp"/>
</dbReference>
<dbReference type="PANTHER" id="PTHR43334:SF1">
    <property type="entry name" value="3-HYDROXYPROPIONATE--COA LIGASE [ADP-FORMING]"/>
    <property type="match status" value="1"/>
</dbReference>
<dbReference type="PROSITE" id="PS50975">
    <property type="entry name" value="ATP_GRASP"/>
    <property type="match status" value="1"/>
</dbReference>
<protein>
    <submittedName>
        <fullName evidence="8">Acyl-CoA synthetase (NDP forming)</fullName>
    </submittedName>
</protein>
<feature type="domain" description="ATP-grasp" evidence="6">
    <location>
        <begin position="497"/>
        <end position="533"/>
    </location>
</feature>
<gene>
    <name evidence="8" type="ORF">Ga0061068_102211</name>
</gene>
<dbReference type="Gene3D" id="3.40.50.261">
    <property type="entry name" value="Succinyl-CoA synthetase domains"/>
    <property type="match status" value="2"/>
</dbReference>
<keyword evidence="1" id="KW-0436">Ligase</keyword>
<dbReference type="Proteomes" id="UP000182108">
    <property type="component" value="Unassembled WGS sequence"/>
</dbReference>
<dbReference type="FunFam" id="3.30.1490.20:FF:000020">
    <property type="entry name" value="Protein lysine acetyltransferase"/>
    <property type="match status" value="1"/>
</dbReference>
<reference evidence="9" key="1">
    <citation type="submission" date="2015-08" db="EMBL/GenBank/DDBJ databases">
        <authorList>
            <person name="Babu N.S."/>
            <person name="Beckwith C.J."/>
            <person name="Beseler K.G."/>
            <person name="Brison A."/>
            <person name="Carone J.V."/>
            <person name="Caskin T.P."/>
            <person name="Diamond M."/>
            <person name="Durham M.E."/>
            <person name="Foxe J.M."/>
            <person name="Go M."/>
            <person name="Henderson B.A."/>
            <person name="Jones I.B."/>
            <person name="McGettigan J.A."/>
            <person name="Micheletti S.J."/>
            <person name="Nasrallah M.E."/>
            <person name="Ortiz D."/>
            <person name="Piller C.R."/>
            <person name="Privatt S.R."/>
            <person name="Schneider S.L."/>
            <person name="Sharp S."/>
            <person name="Smith T.C."/>
            <person name="Stanton J.D."/>
            <person name="Ullery H.E."/>
            <person name="Wilson R.J."/>
            <person name="Serrano M.G."/>
            <person name="Buck G."/>
            <person name="Lee V."/>
            <person name="Wang Y."/>
            <person name="Carvalho R."/>
            <person name="Voegtly L."/>
            <person name="Shi R."/>
            <person name="Duckworth R."/>
            <person name="Johnson A."/>
            <person name="Loviza R."/>
            <person name="Walstead R."/>
            <person name="Shah Z."/>
            <person name="Kiflezghi M."/>
            <person name="Wade K."/>
            <person name="Ball S.L."/>
            <person name="Bradley K.W."/>
            <person name="Asai D.J."/>
            <person name="Bowman C.A."/>
            <person name="Russell D.A."/>
            <person name="Pope W.H."/>
            <person name="Jacobs-Sera D."/>
            <person name="Hendrix R.W."/>
            <person name="Hatfull G.F."/>
        </authorList>
    </citation>
    <scope>NUCLEOTIDE SEQUENCE [LARGE SCALE GENOMIC DNA]</scope>
    <source>
        <strain evidence="9">JCM 19170</strain>
    </source>
</reference>
<evidence type="ECO:0000256" key="5">
    <source>
        <dbReference type="PROSITE-ProRule" id="PRU00409"/>
    </source>
</evidence>
<dbReference type="InterPro" id="IPR000182">
    <property type="entry name" value="GNAT_dom"/>
</dbReference>
<dbReference type="Pfam" id="PF13607">
    <property type="entry name" value="Succ_CoA_lig"/>
    <property type="match status" value="1"/>
</dbReference>
<dbReference type="Pfam" id="PF00583">
    <property type="entry name" value="Acetyltransf_1"/>
    <property type="match status" value="1"/>
</dbReference>
<dbReference type="InterPro" id="IPR013815">
    <property type="entry name" value="ATP_grasp_subdomain_1"/>
</dbReference>
<dbReference type="RefSeq" id="WP_055422922.1">
    <property type="nucleotide sequence ID" value="NZ_CYHH01000002.1"/>
</dbReference>
<dbReference type="InterPro" id="IPR016181">
    <property type="entry name" value="Acyl_CoA_acyltransferase"/>
</dbReference>
<dbReference type="InterPro" id="IPR003781">
    <property type="entry name" value="CoA-bd"/>
</dbReference>
<dbReference type="Pfam" id="PF19045">
    <property type="entry name" value="Ligase_CoA_2"/>
    <property type="match status" value="1"/>
</dbReference>
<evidence type="ECO:0000256" key="2">
    <source>
        <dbReference type="ARBA" id="ARBA00022741"/>
    </source>
</evidence>
<name>A0A0K6IS57_9PROT</name>
<dbReference type="PANTHER" id="PTHR43334">
    <property type="entry name" value="ACETATE--COA LIGASE [ADP-FORMING]"/>
    <property type="match status" value="1"/>
</dbReference>
<comment type="similarity">
    <text evidence="4">In the N-terminal section; belongs to the acetate CoA ligase alpha subunit family.</text>
</comment>
<dbReference type="InterPro" id="IPR016102">
    <property type="entry name" value="Succinyl-CoA_synth-like"/>
</dbReference>
<dbReference type="SMART" id="SM00881">
    <property type="entry name" value="CoA_binding"/>
    <property type="match status" value="1"/>
</dbReference>
<proteinExistence type="inferred from homology"/>
<dbReference type="EMBL" id="CYHH01000002">
    <property type="protein sequence ID" value="CUB05933.1"/>
    <property type="molecule type" value="Genomic_DNA"/>
</dbReference>
<dbReference type="Gene3D" id="3.30.470.20">
    <property type="entry name" value="ATP-grasp fold, B domain"/>
    <property type="match status" value="1"/>
</dbReference>
<organism evidence="8 9">
    <name type="scientific">Tepidiphilus thermophilus</name>
    <dbReference type="NCBI Taxonomy" id="876478"/>
    <lineage>
        <taxon>Bacteria</taxon>
        <taxon>Pseudomonadati</taxon>
        <taxon>Pseudomonadota</taxon>
        <taxon>Hydrogenophilia</taxon>
        <taxon>Hydrogenophilales</taxon>
        <taxon>Hydrogenophilaceae</taxon>
        <taxon>Tepidiphilus</taxon>
    </lineage>
</organism>
<dbReference type="InterPro" id="IPR051538">
    <property type="entry name" value="Acyl-CoA_Synth/Transferase"/>
</dbReference>
<dbReference type="SUPFAM" id="SSF55729">
    <property type="entry name" value="Acyl-CoA N-acyltransferases (Nat)"/>
    <property type="match status" value="1"/>
</dbReference>
<dbReference type="OrthoDB" id="9807426at2"/>
<dbReference type="GO" id="GO:0046872">
    <property type="term" value="F:metal ion binding"/>
    <property type="evidence" value="ECO:0007669"/>
    <property type="project" value="InterPro"/>
</dbReference>
<dbReference type="SUPFAM" id="SSF51735">
    <property type="entry name" value="NAD(P)-binding Rossmann-fold domains"/>
    <property type="match status" value="1"/>
</dbReference>
<evidence type="ECO:0000256" key="3">
    <source>
        <dbReference type="ARBA" id="ARBA00022840"/>
    </source>
</evidence>
<dbReference type="GO" id="GO:0005524">
    <property type="term" value="F:ATP binding"/>
    <property type="evidence" value="ECO:0007669"/>
    <property type="project" value="UniProtKB-UniRule"/>
</dbReference>
<keyword evidence="3 5" id="KW-0067">ATP-binding</keyword>
<evidence type="ECO:0000256" key="1">
    <source>
        <dbReference type="ARBA" id="ARBA00022598"/>
    </source>
</evidence>
<dbReference type="PROSITE" id="PS51186">
    <property type="entry name" value="GNAT"/>
    <property type="match status" value="1"/>
</dbReference>
<feature type="domain" description="N-acetyltransferase" evidence="7">
    <location>
        <begin position="738"/>
        <end position="895"/>
    </location>
</feature>
<keyword evidence="9" id="KW-1185">Reference proteome</keyword>
<dbReference type="Pfam" id="PF13549">
    <property type="entry name" value="ATP-grasp_5"/>
    <property type="match status" value="1"/>
</dbReference>
<dbReference type="InterPro" id="IPR036291">
    <property type="entry name" value="NAD(P)-bd_dom_sf"/>
</dbReference>
<accession>A0A0K6IS57</accession>
<evidence type="ECO:0000313" key="9">
    <source>
        <dbReference type="Proteomes" id="UP000182108"/>
    </source>
</evidence>
<dbReference type="GO" id="GO:0043758">
    <property type="term" value="F:acetate-CoA ligase (ADP-forming) activity"/>
    <property type="evidence" value="ECO:0007669"/>
    <property type="project" value="InterPro"/>
</dbReference>
<evidence type="ECO:0000256" key="4">
    <source>
        <dbReference type="ARBA" id="ARBA00060888"/>
    </source>
</evidence>
<dbReference type="SUPFAM" id="SSF56059">
    <property type="entry name" value="Glutathione synthetase ATP-binding domain-like"/>
    <property type="match status" value="1"/>
</dbReference>
<dbReference type="InterPro" id="IPR032875">
    <property type="entry name" value="Succ_CoA_lig_flav_dom"/>
</dbReference>
<evidence type="ECO:0000313" key="8">
    <source>
        <dbReference type="EMBL" id="CUB05933.1"/>
    </source>
</evidence>
<dbReference type="Pfam" id="PF13380">
    <property type="entry name" value="CoA_binding_2"/>
    <property type="match status" value="1"/>
</dbReference>
<dbReference type="SUPFAM" id="SSF52210">
    <property type="entry name" value="Succinyl-CoA synthetase domains"/>
    <property type="match status" value="2"/>
</dbReference>
<sequence>MKETHYLQPLLEPRSVGIIGASDRPGSLGQTVTRNMLEAGFHGRLFLINPNHETLFDLPCYKSVEDVPHRLDLAVICTRPERAPGIVEACGRAGVKAIVVLSSGFSESGPRGSYLERQIIEIARRYKMRVLGPNCLGLVRPSIGLNATFAHASAIKGSIGLVSQSGALCAAVLDWAKPNGVGFSAVVSLGVSADIDFGDVLDFLATDHRTESIILYIEGIRNARRFMSALRAAARVKPVLVLKAGRRPEVMRAILVHSGNQPGNDAVFDAALRRSGVIRIYNISQLYAAATALFARLRPRGNRLAIITNGGGLGAMAADRAADLKIPLAELSDDTLGRLSAFLPESWSHGNPLDILGDADAERYRKTFQIVLESPEVDGVLVILTPQAMTDPTAVAEAIIEEEKHAEKPVVTCWLGQELVEEARQKFIAAGIPTFEAPEPAVELFSHVSSYYRNQKLLAQTPAPLSHHEPPRVENAQLVIETALSERRNRLNEMESKAILAAFHIPIAQTVVARSVTEAMVLAEELGLPVAMKIDSPSVIDKADSGGVRLNLGSLAAVRTAYQEIIAEVKKNVPDAVINGVAIEPMVIKRHGRELAIRVRRDPVFGPVILFGEGGKRVGMEEDMSVALPPLNGFLAQDLVRNSRVYPMLQEYRNMPAIAFDKLEQVLLRVSEMVCELPWIDYLSINPLVVDSQDAIALDAKITIQPVNPSADRYDHMAIHPYPSHLIQTWTLGDGTEITIRPIRPEDAELEAEFVRRLSPETKYFRFMTTLNELPPPMLARLTQIDYDREMAFIAVTKDQNGQEIELGVARYAVNPDGESCEFAIVVDDEWQGRGLARRLMQVLIETARARGLKYMTGIFLANNERMLRFVQSLGFTLTDDPEDRTIKKGILPLQGS</sequence>
<dbReference type="Gene3D" id="3.40.630.30">
    <property type="match status" value="1"/>
</dbReference>
<dbReference type="Gene3D" id="3.30.1490.20">
    <property type="entry name" value="ATP-grasp fold, A domain"/>
    <property type="match status" value="1"/>
</dbReference>
<dbReference type="CDD" id="cd04301">
    <property type="entry name" value="NAT_SF"/>
    <property type="match status" value="1"/>
</dbReference>